<dbReference type="Proteomes" id="UP000184609">
    <property type="component" value="Unassembled WGS sequence"/>
</dbReference>
<dbReference type="AlphaFoldDB" id="A0A1M7ZKJ6"/>
<evidence type="ECO:0000313" key="2">
    <source>
        <dbReference type="Proteomes" id="UP000184609"/>
    </source>
</evidence>
<organism evidence="1 2">
    <name type="scientific">Algoriphagus zhangzhouensis</name>
    <dbReference type="NCBI Taxonomy" id="1073327"/>
    <lineage>
        <taxon>Bacteria</taxon>
        <taxon>Pseudomonadati</taxon>
        <taxon>Bacteroidota</taxon>
        <taxon>Cytophagia</taxon>
        <taxon>Cytophagales</taxon>
        <taxon>Cyclobacteriaceae</taxon>
        <taxon>Algoriphagus</taxon>
    </lineage>
</organism>
<protein>
    <submittedName>
        <fullName evidence="1">Uncharacterized protein</fullName>
    </submittedName>
</protein>
<dbReference type="EMBL" id="FRXN01000008">
    <property type="protein sequence ID" value="SHO65397.1"/>
    <property type="molecule type" value="Genomic_DNA"/>
</dbReference>
<sequence length="51" mass="6163">MNDEFRMLKYEGRNTIRKLGTLDLVLWTTFLFLKLFTTEAQRTLSFHGDFF</sequence>
<keyword evidence="2" id="KW-1185">Reference proteome</keyword>
<reference evidence="2" key="1">
    <citation type="submission" date="2016-12" db="EMBL/GenBank/DDBJ databases">
        <authorList>
            <person name="Varghese N."/>
            <person name="Submissions S."/>
        </authorList>
    </citation>
    <scope>NUCLEOTIDE SEQUENCE [LARGE SCALE GENOMIC DNA]</scope>
    <source>
        <strain evidence="2">DSM 25035</strain>
    </source>
</reference>
<gene>
    <name evidence="1" type="ORF">SAMN04488108_4058</name>
</gene>
<accession>A0A1M7ZKJ6</accession>
<evidence type="ECO:0000313" key="1">
    <source>
        <dbReference type="EMBL" id="SHO65397.1"/>
    </source>
</evidence>
<name>A0A1M7ZKJ6_9BACT</name>
<proteinExistence type="predicted"/>